<proteinExistence type="predicted"/>
<comment type="caution">
    <text evidence="1">The sequence shown here is derived from an EMBL/GenBank/DDBJ whole genome shotgun (WGS) entry which is preliminary data.</text>
</comment>
<dbReference type="AlphaFoldDB" id="X6P1Q1"/>
<sequence>MTTQERVPVLYNYGRGNIDDDAQIKALPFEWPGTEKLKLVVGSDPSIINIYMDLTVVSIYQDPNKKKLMAKFNVSIGTMDVCPPSEVIVESEVLKGSIYSSLVFVNAASPIWTLYCSSKAAQALIVLLHALQINALPWKTTRQQDKTLALVSECIDSMEHWFTVSGQHIPNAVVITAGNEKYTSQGKE</sequence>
<protein>
    <submittedName>
        <fullName evidence="1">Uncharacterized protein</fullName>
    </submittedName>
</protein>
<name>X6P1Q1_RETFI</name>
<reference evidence="1 2" key="1">
    <citation type="journal article" date="2013" name="Curr. Biol.">
        <title>The Genome of the Foraminiferan Reticulomyxa filosa.</title>
        <authorList>
            <person name="Glockner G."/>
            <person name="Hulsmann N."/>
            <person name="Schleicher M."/>
            <person name="Noegel A.A."/>
            <person name="Eichinger L."/>
            <person name="Gallinger C."/>
            <person name="Pawlowski J."/>
            <person name="Sierra R."/>
            <person name="Euteneuer U."/>
            <person name="Pillet L."/>
            <person name="Moustafa A."/>
            <person name="Platzer M."/>
            <person name="Groth M."/>
            <person name="Szafranski K."/>
            <person name="Schliwa M."/>
        </authorList>
    </citation>
    <scope>NUCLEOTIDE SEQUENCE [LARGE SCALE GENOMIC DNA]</scope>
</reference>
<organism evidence="1 2">
    <name type="scientific">Reticulomyxa filosa</name>
    <dbReference type="NCBI Taxonomy" id="46433"/>
    <lineage>
        <taxon>Eukaryota</taxon>
        <taxon>Sar</taxon>
        <taxon>Rhizaria</taxon>
        <taxon>Retaria</taxon>
        <taxon>Foraminifera</taxon>
        <taxon>Monothalamids</taxon>
        <taxon>Reticulomyxidae</taxon>
        <taxon>Reticulomyxa</taxon>
    </lineage>
</organism>
<accession>X6P1Q1</accession>
<dbReference type="EMBL" id="ASPP01004508">
    <property type="protein sequence ID" value="ETO32068.1"/>
    <property type="molecule type" value="Genomic_DNA"/>
</dbReference>
<evidence type="ECO:0000313" key="1">
    <source>
        <dbReference type="EMBL" id="ETO32068.1"/>
    </source>
</evidence>
<gene>
    <name evidence="1" type="ORF">RFI_05048</name>
</gene>
<keyword evidence="2" id="KW-1185">Reference proteome</keyword>
<dbReference type="Proteomes" id="UP000023152">
    <property type="component" value="Unassembled WGS sequence"/>
</dbReference>
<evidence type="ECO:0000313" key="2">
    <source>
        <dbReference type="Proteomes" id="UP000023152"/>
    </source>
</evidence>